<dbReference type="PANTHER" id="PTHR46018">
    <property type="entry name" value="ZINC PHOSPHODIESTERASE ELAC PROTEIN 1"/>
    <property type="match status" value="1"/>
</dbReference>
<comment type="subunit">
    <text evidence="1 8">Homodimer.</text>
</comment>
<dbReference type="PATRIC" id="fig|1678841.3.peg.3279"/>
<feature type="binding site" evidence="8">
    <location>
        <position position="144"/>
    </location>
    <ligand>
        <name>Zn(2+)</name>
        <dbReference type="ChEBI" id="CHEBI:29105"/>
        <label>1</label>
        <note>catalytic</note>
    </ligand>
</feature>
<keyword evidence="2 8" id="KW-0819">tRNA processing</keyword>
<comment type="function">
    <text evidence="8">Zinc phosphodiesterase, which displays some tRNA 3'-processing endonuclease activity. Probably involved in tRNA maturation, by removing a 3'-trailer from precursor tRNA.</text>
</comment>
<keyword evidence="6 8" id="KW-0378">Hydrolase</keyword>
<accession>A0A0S7C6C4</accession>
<dbReference type="RefSeq" id="WP_062044565.1">
    <property type="nucleotide sequence ID" value="NZ_DF968183.1"/>
</dbReference>
<evidence type="ECO:0000256" key="6">
    <source>
        <dbReference type="ARBA" id="ARBA00022801"/>
    </source>
</evidence>
<dbReference type="Gene3D" id="3.60.15.10">
    <property type="entry name" value="Ribonuclease Z/Hydroxyacylglutathione hydrolase-like"/>
    <property type="match status" value="1"/>
</dbReference>
<dbReference type="Pfam" id="PF23023">
    <property type="entry name" value="Anti-Pycsar_Apyc1"/>
    <property type="match status" value="1"/>
</dbReference>
<dbReference type="Proteomes" id="UP000053091">
    <property type="component" value="Unassembled WGS sequence"/>
</dbReference>
<evidence type="ECO:0000256" key="7">
    <source>
        <dbReference type="ARBA" id="ARBA00022833"/>
    </source>
</evidence>
<comment type="similarity">
    <text evidence="8">Belongs to the RNase Z family.</text>
</comment>
<comment type="cofactor">
    <cofactor evidence="8">
        <name>Zn(2+)</name>
        <dbReference type="ChEBI" id="CHEBI:29105"/>
    </cofactor>
    <text evidence="8">Binds 2 Zn(2+) ions.</text>
</comment>
<evidence type="ECO:0000256" key="4">
    <source>
        <dbReference type="ARBA" id="ARBA00022723"/>
    </source>
</evidence>
<evidence type="ECO:0000256" key="3">
    <source>
        <dbReference type="ARBA" id="ARBA00022722"/>
    </source>
</evidence>
<dbReference type="InterPro" id="IPR036866">
    <property type="entry name" value="RibonucZ/Hydroxyglut_hydro"/>
</dbReference>
<dbReference type="OrthoDB" id="9800940at2"/>
<evidence type="ECO:0000313" key="10">
    <source>
        <dbReference type="Proteomes" id="UP000053091"/>
    </source>
</evidence>
<name>A0A0S7C6C4_9BACT</name>
<feature type="binding site" evidence="8">
    <location>
        <position position="214"/>
    </location>
    <ligand>
        <name>Zn(2+)</name>
        <dbReference type="ChEBI" id="CHEBI:29105"/>
        <label>2</label>
        <note>catalytic</note>
    </ligand>
</feature>
<dbReference type="SUPFAM" id="SSF56281">
    <property type="entry name" value="Metallo-hydrolase/oxidoreductase"/>
    <property type="match status" value="1"/>
</dbReference>
<dbReference type="NCBIfam" id="NF000801">
    <property type="entry name" value="PRK00055.1-3"/>
    <property type="match status" value="1"/>
</dbReference>
<keyword evidence="4 8" id="KW-0479">Metal-binding</keyword>
<dbReference type="GO" id="GO:0008270">
    <property type="term" value="F:zinc ion binding"/>
    <property type="evidence" value="ECO:0007669"/>
    <property type="project" value="UniProtKB-UniRule"/>
</dbReference>
<feature type="active site" description="Proton acceptor" evidence="8">
    <location>
        <position position="68"/>
    </location>
</feature>
<organism evidence="9">
    <name type="scientific">Lentimicrobium saccharophilum</name>
    <dbReference type="NCBI Taxonomy" id="1678841"/>
    <lineage>
        <taxon>Bacteria</taxon>
        <taxon>Pseudomonadati</taxon>
        <taxon>Bacteroidota</taxon>
        <taxon>Bacteroidia</taxon>
        <taxon>Bacteroidales</taxon>
        <taxon>Lentimicrobiaceae</taxon>
        <taxon>Lentimicrobium</taxon>
    </lineage>
</organism>
<dbReference type="PANTHER" id="PTHR46018:SF2">
    <property type="entry name" value="ZINC PHOSPHODIESTERASE ELAC PROTEIN 1"/>
    <property type="match status" value="1"/>
</dbReference>
<dbReference type="InterPro" id="IPR013471">
    <property type="entry name" value="RNase_Z/BN"/>
</dbReference>
<keyword evidence="5 8" id="KW-0255">Endonuclease</keyword>
<feature type="binding site" evidence="8">
    <location>
        <position position="66"/>
    </location>
    <ligand>
        <name>Zn(2+)</name>
        <dbReference type="ChEBI" id="CHEBI:29105"/>
        <label>1</label>
        <note>catalytic</note>
    </ligand>
</feature>
<keyword evidence="3 8" id="KW-0540">Nuclease</keyword>
<sequence length="305" mass="34639">MMKKFEVTILGSSAALPARNRNLPAQVVNYRDRLFLIDCGEGTQMHLKRNRIRMGRINHIFISHLHGDHFYGLIGLVSTYHLLGRREALHVYAPALLERIIRLQLEASETTLLYPLIFHTTQHIVPEEIFNDGRISVTSLPLLHRVPTTGFLFREQPHPKKLLRDVADKYEVPVAAFESIRNGNDYIDEDGNHIYNTLLTQESAPVRSYAYCSDTGFYEPLADMIRGCDLMYHEATFMQDLLASAREKQHATAADAATIARLSGAKRLLLGHFSARYEDLQPLLDEAKAVFSQSELAEDDATYEV</sequence>
<gene>
    <name evidence="8" type="primary">rnz</name>
    <name evidence="9" type="ORF">TBC1_12556</name>
</gene>
<evidence type="ECO:0000256" key="2">
    <source>
        <dbReference type="ARBA" id="ARBA00022694"/>
    </source>
</evidence>
<comment type="catalytic activity">
    <reaction evidence="8">
        <text>Endonucleolytic cleavage of RNA, removing extra 3' nucleotides from tRNA precursor, generating 3' termini of tRNAs. A 3'-hydroxy group is left at the tRNA terminus and a 5'-phosphoryl group is left at the trailer molecule.</text>
        <dbReference type="EC" id="3.1.26.11"/>
    </reaction>
</comment>
<feature type="binding site" evidence="8">
    <location>
        <position position="64"/>
    </location>
    <ligand>
        <name>Zn(2+)</name>
        <dbReference type="ChEBI" id="CHEBI:29105"/>
        <label>1</label>
        <note>catalytic</note>
    </ligand>
</feature>
<keyword evidence="10" id="KW-1185">Reference proteome</keyword>
<dbReference type="STRING" id="1678841.TBC1_12556"/>
<evidence type="ECO:0000256" key="5">
    <source>
        <dbReference type="ARBA" id="ARBA00022759"/>
    </source>
</evidence>
<proteinExistence type="inferred from homology"/>
<keyword evidence="7 8" id="KW-0862">Zinc</keyword>
<dbReference type="EMBL" id="DF968183">
    <property type="protein sequence ID" value="GAP44745.1"/>
    <property type="molecule type" value="Genomic_DNA"/>
</dbReference>
<dbReference type="GO" id="GO:0042781">
    <property type="term" value="F:3'-tRNA processing endoribonuclease activity"/>
    <property type="evidence" value="ECO:0007669"/>
    <property type="project" value="UniProtKB-UniRule"/>
</dbReference>
<feature type="binding site" evidence="8">
    <location>
        <position position="214"/>
    </location>
    <ligand>
        <name>Zn(2+)</name>
        <dbReference type="ChEBI" id="CHEBI:29105"/>
        <label>1</label>
        <note>catalytic</note>
    </ligand>
</feature>
<evidence type="ECO:0000313" key="9">
    <source>
        <dbReference type="EMBL" id="GAP44745.1"/>
    </source>
</evidence>
<feature type="binding site" evidence="8">
    <location>
        <position position="69"/>
    </location>
    <ligand>
        <name>Zn(2+)</name>
        <dbReference type="ChEBI" id="CHEBI:29105"/>
        <label>2</label>
        <note>catalytic</note>
    </ligand>
</feature>
<feature type="binding site" evidence="8">
    <location>
        <position position="272"/>
    </location>
    <ligand>
        <name>Zn(2+)</name>
        <dbReference type="ChEBI" id="CHEBI:29105"/>
        <label>2</label>
        <note>catalytic</note>
    </ligand>
</feature>
<protein>
    <recommendedName>
        <fullName evidence="8">Ribonuclease Z</fullName>
        <shortName evidence="8">RNase Z</shortName>
        <ecNumber evidence="8">3.1.26.11</ecNumber>
    </recommendedName>
    <alternativeName>
        <fullName evidence="8">tRNA 3 endonuclease</fullName>
    </alternativeName>
    <alternativeName>
        <fullName evidence="8">tRNase Z</fullName>
    </alternativeName>
</protein>
<dbReference type="CDD" id="cd07717">
    <property type="entry name" value="RNaseZ_ZiPD-like_MBL-fold"/>
    <property type="match status" value="1"/>
</dbReference>
<dbReference type="AlphaFoldDB" id="A0A0S7C6C4"/>
<dbReference type="HAMAP" id="MF_01818">
    <property type="entry name" value="RNase_Z_BN"/>
    <property type="match status" value="1"/>
</dbReference>
<reference evidence="9" key="1">
    <citation type="journal article" date="2015" name="Genome Announc.">
        <title>Draft Genome Sequence of Bacteroidales Strain TBC1, a Novel Isolate from a Methanogenic Wastewater Treatment System.</title>
        <authorList>
            <person name="Tourlousse D.M."/>
            <person name="Matsuura N."/>
            <person name="Sun L."/>
            <person name="Toyonaga M."/>
            <person name="Kuroda K."/>
            <person name="Ohashi A."/>
            <person name="Cruz R."/>
            <person name="Yamaguchi T."/>
            <person name="Sekiguchi Y."/>
        </authorList>
    </citation>
    <scope>NUCLEOTIDE SEQUENCE [LARGE SCALE GENOMIC DNA]</scope>
    <source>
        <strain evidence="9">TBC1</strain>
    </source>
</reference>
<feature type="binding site" evidence="8">
    <location>
        <position position="68"/>
    </location>
    <ligand>
        <name>Zn(2+)</name>
        <dbReference type="ChEBI" id="CHEBI:29105"/>
        <label>2</label>
        <note>catalytic</note>
    </ligand>
</feature>
<evidence type="ECO:0000256" key="8">
    <source>
        <dbReference type="HAMAP-Rule" id="MF_01818"/>
    </source>
</evidence>
<evidence type="ECO:0000256" key="1">
    <source>
        <dbReference type="ARBA" id="ARBA00011738"/>
    </source>
</evidence>
<dbReference type="EC" id="3.1.26.11" evidence="8"/>